<feature type="non-terminal residue" evidence="5">
    <location>
        <position position="347"/>
    </location>
</feature>
<name>A0ABQ9U6S1_SAGOE</name>
<protein>
    <submittedName>
        <fullName evidence="5">Uncharacterized protein</fullName>
    </submittedName>
</protein>
<keyword evidence="3" id="KW-0687">Ribonucleoprotein</keyword>
<evidence type="ECO:0000256" key="3">
    <source>
        <dbReference type="ARBA" id="ARBA00023274"/>
    </source>
</evidence>
<accession>A0ABQ9U6S1</accession>
<organism evidence="5 6">
    <name type="scientific">Saguinus oedipus</name>
    <name type="common">Cotton-top tamarin</name>
    <name type="synonym">Oedipomidas oedipus</name>
    <dbReference type="NCBI Taxonomy" id="9490"/>
    <lineage>
        <taxon>Eukaryota</taxon>
        <taxon>Metazoa</taxon>
        <taxon>Chordata</taxon>
        <taxon>Craniata</taxon>
        <taxon>Vertebrata</taxon>
        <taxon>Euteleostomi</taxon>
        <taxon>Mammalia</taxon>
        <taxon>Eutheria</taxon>
        <taxon>Euarchontoglires</taxon>
        <taxon>Primates</taxon>
        <taxon>Haplorrhini</taxon>
        <taxon>Platyrrhini</taxon>
        <taxon>Cebidae</taxon>
        <taxon>Callitrichinae</taxon>
        <taxon>Saguinus</taxon>
    </lineage>
</organism>
<comment type="caution">
    <text evidence="5">The sequence shown here is derived from an EMBL/GenBank/DDBJ whole genome shotgun (WGS) entry which is preliminary data.</text>
</comment>
<dbReference type="InterPro" id="IPR001210">
    <property type="entry name" value="Ribosomal_eS17"/>
</dbReference>
<evidence type="ECO:0000313" key="6">
    <source>
        <dbReference type="Proteomes" id="UP001266305"/>
    </source>
</evidence>
<evidence type="ECO:0000256" key="4">
    <source>
        <dbReference type="SAM" id="MobiDB-lite"/>
    </source>
</evidence>
<dbReference type="Gene3D" id="1.10.60.20">
    <property type="entry name" value="Ribosomal protein S17e-like"/>
    <property type="match status" value="1"/>
</dbReference>
<gene>
    <name evidence="5" type="ORF">P7K49_028988</name>
</gene>
<dbReference type="EMBL" id="JASSZA010000015">
    <property type="protein sequence ID" value="KAK2092460.1"/>
    <property type="molecule type" value="Genomic_DNA"/>
</dbReference>
<feature type="compositionally biased region" description="Basic and acidic residues" evidence="4">
    <location>
        <begin position="206"/>
        <end position="242"/>
    </location>
</feature>
<comment type="similarity">
    <text evidence="1">Belongs to the eukaryotic ribosomal protein eS17 family.</text>
</comment>
<dbReference type="Proteomes" id="UP001266305">
    <property type="component" value="Unassembled WGS sequence"/>
</dbReference>
<reference evidence="5 6" key="1">
    <citation type="submission" date="2023-05" db="EMBL/GenBank/DDBJ databases">
        <title>B98-5 Cell Line De Novo Hybrid Assembly: An Optical Mapping Approach.</title>
        <authorList>
            <person name="Kananen K."/>
            <person name="Auerbach J.A."/>
            <person name="Kautto E."/>
            <person name="Blachly J.S."/>
        </authorList>
    </citation>
    <scope>NUCLEOTIDE SEQUENCE [LARGE SCALE GENOMIC DNA]</scope>
    <source>
        <strain evidence="5">B95-8</strain>
        <tissue evidence="5">Cell line</tissue>
    </source>
</reference>
<sequence length="347" mass="38169">MGLNVEAEKWEHTQLLKEDKTQVITCDTNKVELQDPEVLPGIWKKPMQWQCSELEDAQGLLRPANMGCVRTKTMKKAARVITEKYYTLLGKTSSSGLEITEVDSDTKEMDFGSLTNLQVTQPTVGMNLKMPWGPEEKARLEKSVALESPRVWTCLVDGEGEAEGQVVNIWHSSCDRDLTFQREAAFPSAIAIESAQNAVVQLAERQPLDSGRDGKPLRGKFGEKDEIQKRPDGSEGRTEAARGDLSLEEDSWQGGRSTPYAGGVDSPEPHQPTSRSSEHFNVHNVRRAQGQQLGQEVLMKPMVAPRSTAFLVLGGVSTLSLPLGSLLESAIIYVDDGIVNGKILPTK</sequence>
<evidence type="ECO:0000256" key="2">
    <source>
        <dbReference type="ARBA" id="ARBA00022980"/>
    </source>
</evidence>
<evidence type="ECO:0000313" key="5">
    <source>
        <dbReference type="EMBL" id="KAK2092460.1"/>
    </source>
</evidence>
<keyword evidence="6" id="KW-1185">Reference proteome</keyword>
<proteinExistence type="inferred from homology"/>
<feature type="region of interest" description="Disordered" evidence="4">
    <location>
        <begin position="204"/>
        <end position="278"/>
    </location>
</feature>
<dbReference type="Pfam" id="PF00833">
    <property type="entry name" value="Ribosomal_S17e"/>
    <property type="match status" value="1"/>
</dbReference>
<keyword evidence="2" id="KW-0689">Ribosomal protein</keyword>
<dbReference type="InterPro" id="IPR036401">
    <property type="entry name" value="Ribosomal_eS17_sf"/>
</dbReference>
<evidence type="ECO:0000256" key="1">
    <source>
        <dbReference type="ARBA" id="ARBA00010444"/>
    </source>
</evidence>